<proteinExistence type="predicted"/>
<name>A0A5J5E5I4_9BIFI</name>
<keyword evidence="4" id="KW-0482">Metalloprotease</keyword>
<comment type="caution">
    <text evidence="4">The sequence shown here is derived from an EMBL/GenBank/DDBJ whole genome shotgun (WGS) entry which is preliminary data.</text>
</comment>
<accession>A0A5J5E5I4</accession>
<feature type="domain" description="CAAX prenyl protease 2/Lysostaphin resistance protein A-like" evidence="2">
    <location>
        <begin position="25"/>
        <end position="111"/>
    </location>
</feature>
<evidence type="ECO:0000259" key="2">
    <source>
        <dbReference type="Pfam" id="PF02517"/>
    </source>
</evidence>
<evidence type="ECO:0000256" key="1">
    <source>
        <dbReference type="SAM" id="Phobius"/>
    </source>
</evidence>
<dbReference type="GO" id="GO:0008237">
    <property type="term" value="F:metallopeptidase activity"/>
    <property type="evidence" value="ECO:0007669"/>
    <property type="project" value="UniProtKB-KW"/>
</dbReference>
<keyword evidence="4" id="KW-0645">Protease</keyword>
<dbReference type="GO" id="GO:0080120">
    <property type="term" value="P:CAAX-box protein maturation"/>
    <property type="evidence" value="ECO:0007669"/>
    <property type="project" value="UniProtKB-ARBA"/>
</dbReference>
<feature type="transmembrane region" description="Helical" evidence="1">
    <location>
        <begin position="54"/>
        <end position="70"/>
    </location>
</feature>
<gene>
    <name evidence="4" type="ORF">EM848_01090</name>
    <name evidence="3" type="ORF">EMO90_00435</name>
</gene>
<dbReference type="EMBL" id="RZOA01000002">
    <property type="protein sequence ID" value="KAA8824438.1"/>
    <property type="molecule type" value="Genomic_DNA"/>
</dbReference>
<reference evidence="5 6" key="1">
    <citation type="journal article" date="2019" name="Syst. Appl. Microbiol.">
        <title>Characterization of Bifidobacterium species in feaces of the Egyptian fruit bat: Description of B. vespertilionis sp. nov. and B. rousetti sp. nov.</title>
        <authorList>
            <person name="Modesto M."/>
            <person name="Satti M."/>
            <person name="Watanabe K."/>
            <person name="Puglisi E."/>
            <person name="Morelli L."/>
            <person name="Huang C.-H."/>
            <person name="Liou J.-S."/>
            <person name="Miyashita M."/>
            <person name="Tamura T."/>
            <person name="Saito S."/>
            <person name="Mori K."/>
            <person name="Huang L."/>
            <person name="Sciavilla P."/>
            <person name="Sandri C."/>
            <person name="Spiezio C."/>
            <person name="Vitali F."/>
            <person name="Cavalieri D."/>
            <person name="Perpetuini G."/>
            <person name="Tofalo R."/>
            <person name="Bonetti A."/>
            <person name="Arita M."/>
            <person name="Mattarelli P."/>
        </authorList>
    </citation>
    <scope>NUCLEOTIDE SEQUENCE [LARGE SCALE GENOMIC DNA]</scope>
    <source>
        <strain evidence="3 6">RST16</strain>
        <strain evidence="4 5">RST8</strain>
    </source>
</reference>
<dbReference type="GO" id="GO:0006508">
    <property type="term" value="P:proteolysis"/>
    <property type="evidence" value="ECO:0007669"/>
    <property type="project" value="UniProtKB-KW"/>
</dbReference>
<protein>
    <submittedName>
        <fullName evidence="4">CPBP family intramembrane metalloprotease</fullName>
    </submittedName>
</protein>
<keyword evidence="1" id="KW-1133">Transmembrane helix</keyword>
<feature type="transmembrane region" description="Helical" evidence="1">
    <location>
        <begin position="121"/>
        <end position="143"/>
    </location>
</feature>
<evidence type="ECO:0000313" key="6">
    <source>
        <dbReference type="Proteomes" id="UP000374630"/>
    </source>
</evidence>
<sequence>MSYFNIKYQYVDTRMITIGPFAEFLAFANNFIGPLEEETVLLALLVTCLRRGNIPWWVILILNSLMRGVFHLYQGWPALRAFIWPIFIVLLYRCTGALLGICLSHCVWDMVLSLYLGYYDVIGYYVMSFSLFVVFIYISVTVLKNGTLNNNE</sequence>
<dbReference type="EMBL" id="RZNZ01000001">
    <property type="protein sequence ID" value="KAA8822500.1"/>
    <property type="molecule type" value="Genomic_DNA"/>
</dbReference>
<dbReference type="Pfam" id="PF02517">
    <property type="entry name" value="Rce1-like"/>
    <property type="match status" value="1"/>
</dbReference>
<dbReference type="AlphaFoldDB" id="A0A5J5E5I4"/>
<dbReference type="GO" id="GO:0004175">
    <property type="term" value="F:endopeptidase activity"/>
    <property type="evidence" value="ECO:0007669"/>
    <property type="project" value="UniProtKB-ARBA"/>
</dbReference>
<feature type="transmembrane region" description="Helical" evidence="1">
    <location>
        <begin position="82"/>
        <end position="101"/>
    </location>
</feature>
<keyword evidence="6" id="KW-1185">Reference proteome</keyword>
<evidence type="ECO:0000313" key="5">
    <source>
        <dbReference type="Proteomes" id="UP000345527"/>
    </source>
</evidence>
<dbReference type="InterPro" id="IPR003675">
    <property type="entry name" value="Rce1/LyrA-like_dom"/>
</dbReference>
<keyword evidence="1" id="KW-0472">Membrane</keyword>
<keyword evidence="1" id="KW-0812">Transmembrane</keyword>
<dbReference type="OrthoDB" id="4453618at2"/>
<organism evidence="4 5">
    <name type="scientific">Bifidobacterium vespertilionis</name>
    <dbReference type="NCBI Taxonomy" id="2562524"/>
    <lineage>
        <taxon>Bacteria</taxon>
        <taxon>Bacillati</taxon>
        <taxon>Actinomycetota</taxon>
        <taxon>Actinomycetes</taxon>
        <taxon>Bifidobacteriales</taxon>
        <taxon>Bifidobacteriaceae</taxon>
        <taxon>Bifidobacterium</taxon>
    </lineage>
</organism>
<dbReference type="Proteomes" id="UP000374630">
    <property type="component" value="Unassembled WGS sequence"/>
</dbReference>
<keyword evidence="4" id="KW-0378">Hydrolase</keyword>
<evidence type="ECO:0000313" key="3">
    <source>
        <dbReference type="EMBL" id="KAA8822500.1"/>
    </source>
</evidence>
<dbReference type="Proteomes" id="UP000345527">
    <property type="component" value="Unassembled WGS sequence"/>
</dbReference>
<evidence type="ECO:0000313" key="4">
    <source>
        <dbReference type="EMBL" id="KAA8824438.1"/>
    </source>
</evidence>
<dbReference type="RefSeq" id="WP_150353172.1">
    <property type="nucleotide sequence ID" value="NZ_RZNZ01000001.1"/>
</dbReference>